<reference evidence="3 4" key="1">
    <citation type="submission" date="2015-10" db="EMBL/GenBank/DDBJ databases">
        <title>Pseudomonas helleri sp. nov. and Pseudomonas weihenstephanensis sp. nov., isolated from raw cows milk.</title>
        <authorList>
            <person name="Von Neubeck M."/>
            <person name="Huptas C."/>
            <person name="Wenning M."/>
            <person name="Scherer S."/>
        </authorList>
    </citation>
    <scope>NUCLEOTIDE SEQUENCE [LARGE SCALE GENOMIC DNA]</scope>
    <source>
        <strain evidence="3 4">BSTT44</strain>
    </source>
</reference>
<dbReference type="InterPro" id="IPR008984">
    <property type="entry name" value="SMAD_FHA_dom_sf"/>
</dbReference>
<feature type="region of interest" description="Disordered" evidence="1">
    <location>
        <begin position="291"/>
        <end position="313"/>
    </location>
</feature>
<dbReference type="NCBIfam" id="TIGR03352">
    <property type="entry name" value="VI_chp_3"/>
    <property type="match status" value="1"/>
</dbReference>
<dbReference type="InterPro" id="IPR000253">
    <property type="entry name" value="FHA_dom"/>
</dbReference>
<evidence type="ECO:0000313" key="3">
    <source>
        <dbReference type="EMBL" id="KQB55031.1"/>
    </source>
</evidence>
<dbReference type="InterPro" id="IPR038706">
    <property type="entry name" value="Type_VI_SciN-like_sf"/>
</dbReference>
<keyword evidence="4" id="KW-1185">Reference proteome</keyword>
<dbReference type="AlphaFoldDB" id="A0A0Q0SS41"/>
<dbReference type="PANTHER" id="PTHR37625:SF5">
    <property type="entry name" value="LIPOPROTEIN"/>
    <property type="match status" value="1"/>
</dbReference>
<dbReference type="InterPro" id="IPR017734">
    <property type="entry name" value="T6SS_SciN"/>
</dbReference>
<dbReference type="EMBL" id="LLWH01000031">
    <property type="protein sequence ID" value="KQB55031.1"/>
    <property type="molecule type" value="Genomic_DNA"/>
</dbReference>
<dbReference type="Pfam" id="PF12790">
    <property type="entry name" value="T6SS-SciN"/>
    <property type="match status" value="1"/>
</dbReference>
<comment type="caution">
    <text evidence="3">The sequence shown here is derived from an EMBL/GenBank/DDBJ whole genome shotgun (WGS) entry which is preliminary data.</text>
</comment>
<dbReference type="RefSeq" id="WP_055101581.1">
    <property type="nucleotide sequence ID" value="NZ_LLWH01000031.1"/>
</dbReference>
<proteinExistence type="predicted"/>
<organism evidence="3 4">
    <name type="scientific">Pseudomonas endophytica</name>
    <dbReference type="NCBI Taxonomy" id="1563157"/>
    <lineage>
        <taxon>Bacteria</taxon>
        <taxon>Pseudomonadati</taxon>
        <taxon>Pseudomonadota</taxon>
        <taxon>Gammaproteobacteria</taxon>
        <taxon>Pseudomonadales</taxon>
        <taxon>Pseudomonadaceae</taxon>
        <taxon>Pseudomonas</taxon>
    </lineage>
</organism>
<dbReference type="Gene3D" id="2.60.200.20">
    <property type="match status" value="1"/>
</dbReference>
<dbReference type="STRING" id="1563157.AQS70_19935"/>
<dbReference type="Proteomes" id="UP000050342">
    <property type="component" value="Unassembled WGS sequence"/>
</dbReference>
<evidence type="ECO:0000256" key="1">
    <source>
        <dbReference type="SAM" id="MobiDB-lite"/>
    </source>
</evidence>
<dbReference type="Gene3D" id="2.60.40.4150">
    <property type="entry name" value="Type VI secretion system, lipoprotein SciN"/>
    <property type="match status" value="1"/>
</dbReference>
<dbReference type="SUPFAM" id="SSF49879">
    <property type="entry name" value="SMAD/FHA domain"/>
    <property type="match status" value="1"/>
</dbReference>
<feature type="domain" description="FHA" evidence="2">
    <location>
        <begin position="35"/>
        <end position="100"/>
    </location>
</feature>
<dbReference type="PANTHER" id="PTHR37625">
    <property type="entry name" value="OUTER MEMBRANE LIPOPROTEIN-RELATED"/>
    <property type="match status" value="1"/>
</dbReference>
<gene>
    <name evidence="3" type="ORF">AQS70_19935</name>
</gene>
<evidence type="ECO:0000313" key="4">
    <source>
        <dbReference type="Proteomes" id="UP000050342"/>
    </source>
</evidence>
<sequence>MTVSAPRMTLVVRNPEHLLHGCTANHPFDPAGGSIGSVACDWVLNDRQHAIYPLHCEIRLVEGRFCVIDRCGLTRINGHALAMGRNTTVRLNEGDSLHVGAYTLNVYLQHDHGATYSVTYQHLSQHAITALFNESRCPLETLLEGHQPTPEPDVSTQQYSLEFERLGAPLGLHEQYDPLRALDATHTPRAPMELTLATFEHALHVPPLSCRLTAGDTPMTQQPVSPRRSPARYPAVLARTLTLIITCLLLGGCTMLGKLGHVIMNPSTPVGEPKDQPTQIALSLYATHTVNPNAGSVRDESSSEQEDPVTQKAAGYTVNFSASSPLDLTERLEALLDHLHTTSPAYSAATPDADAPTMSPLERSVLGDYTDPQISFTAPDHRASKAPTPEDIATPIAFKIVQLKDDSLLQDANLEALTKDLQQALGSTYIDADDYVLLPGQFKFINYQAIDEKARYLAVIAHYHETTGTQWKQILRIDPKGRQYALLAHFDTTHIEFKDETP</sequence>
<name>A0A0Q0SS41_9PSED</name>
<dbReference type="CDD" id="cd00060">
    <property type="entry name" value="FHA"/>
    <property type="match status" value="1"/>
</dbReference>
<accession>A0A0Q0SS41</accession>
<protein>
    <recommendedName>
        <fullName evidence="2">FHA domain-containing protein</fullName>
    </recommendedName>
</protein>
<evidence type="ECO:0000259" key="2">
    <source>
        <dbReference type="Pfam" id="PF00498"/>
    </source>
</evidence>
<dbReference type="OrthoDB" id="8655355at2"/>
<dbReference type="Pfam" id="PF00498">
    <property type="entry name" value="FHA"/>
    <property type="match status" value="1"/>
</dbReference>